<dbReference type="Proteomes" id="UP000032180">
    <property type="component" value="Chromosome 8"/>
</dbReference>
<dbReference type="HOGENOM" id="CLU_088754_0_0_1"/>
<dbReference type="AlphaFoldDB" id="A0A0D9X733"/>
<dbReference type="EnsemblPlants" id="LPERR08G10060.1">
    <property type="protein sequence ID" value="LPERR08G10060.1"/>
    <property type="gene ID" value="LPERR08G10060"/>
</dbReference>
<keyword evidence="2" id="KW-1185">Reference proteome</keyword>
<evidence type="ECO:0000313" key="2">
    <source>
        <dbReference type="Proteomes" id="UP000032180"/>
    </source>
</evidence>
<accession>A0A0D9X733</accession>
<dbReference type="Gramene" id="LPERR08G10060.1">
    <property type="protein sequence ID" value="LPERR08G10060.1"/>
    <property type="gene ID" value="LPERR08G10060"/>
</dbReference>
<sequence length="247" mass="28022">MASFRPIAYSGGFVPNTLQHALWTMLQCADFYRQPEYYILHATRGTSQSFMMVHLYVRGRDLRERDRMYVGYGWSHRSAMDCAAYVAINSLRHELPVLGRHYSYLPTPSPTMTEVVPPVALRPPPLPHLQLPAHFGALDQLYQITHEELNRARERIVELENHLTPSFHIGHYPPEFMYGEGGMLAPDEYLPPPSGGYVELGDVGPDAVYYSHPRVVASLPPLGARGDCGPAERVRWDGRAYELKMDL</sequence>
<evidence type="ECO:0000313" key="1">
    <source>
        <dbReference type="EnsemblPlants" id="LPERR08G10060.1"/>
    </source>
</evidence>
<proteinExistence type="predicted"/>
<reference evidence="1" key="3">
    <citation type="submission" date="2015-04" db="UniProtKB">
        <authorList>
            <consortium name="EnsemblPlants"/>
        </authorList>
    </citation>
    <scope>IDENTIFICATION</scope>
</reference>
<protein>
    <submittedName>
        <fullName evidence="1">Uncharacterized protein</fullName>
    </submittedName>
</protein>
<name>A0A0D9X733_9ORYZ</name>
<reference evidence="2" key="2">
    <citation type="submission" date="2013-12" db="EMBL/GenBank/DDBJ databases">
        <authorList>
            <person name="Yu Y."/>
            <person name="Lee S."/>
            <person name="de Baynast K."/>
            <person name="Wissotski M."/>
            <person name="Liu L."/>
            <person name="Talag J."/>
            <person name="Goicoechea J."/>
            <person name="Angelova A."/>
            <person name="Jetty R."/>
            <person name="Kudrna D."/>
            <person name="Golser W."/>
            <person name="Rivera L."/>
            <person name="Zhang J."/>
            <person name="Wing R."/>
        </authorList>
    </citation>
    <scope>NUCLEOTIDE SEQUENCE</scope>
</reference>
<reference evidence="1 2" key="1">
    <citation type="submission" date="2012-08" db="EMBL/GenBank/DDBJ databases">
        <title>Oryza genome evolution.</title>
        <authorList>
            <person name="Wing R.A."/>
        </authorList>
    </citation>
    <scope>NUCLEOTIDE SEQUENCE</scope>
</reference>
<organism evidence="1 2">
    <name type="scientific">Leersia perrieri</name>
    <dbReference type="NCBI Taxonomy" id="77586"/>
    <lineage>
        <taxon>Eukaryota</taxon>
        <taxon>Viridiplantae</taxon>
        <taxon>Streptophyta</taxon>
        <taxon>Embryophyta</taxon>
        <taxon>Tracheophyta</taxon>
        <taxon>Spermatophyta</taxon>
        <taxon>Magnoliopsida</taxon>
        <taxon>Liliopsida</taxon>
        <taxon>Poales</taxon>
        <taxon>Poaceae</taxon>
        <taxon>BOP clade</taxon>
        <taxon>Oryzoideae</taxon>
        <taxon>Oryzeae</taxon>
        <taxon>Oryzinae</taxon>
        <taxon>Leersia</taxon>
    </lineage>
</organism>